<dbReference type="eggNOG" id="KOG0321">
    <property type="taxonomic scope" value="Eukaryota"/>
</dbReference>
<accession>W2S1K9</accession>
<keyword evidence="3" id="KW-0677">Repeat</keyword>
<proteinExistence type="inferred from homology"/>
<dbReference type="GO" id="GO:0030674">
    <property type="term" value="F:protein-macromolecule adaptor activity"/>
    <property type="evidence" value="ECO:0007669"/>
    <property type="project" value="TreeGrafter"/>
</dbReference>
<dbReference type="SMART" id="SM00320">
    <property type="entry name" value="WD40"/>
    <property type="match status" value="6"/>
</dbReference>
<dbReference type="PROSITE" id="PS00678">
    <property type="entry name" value="WD_REPEATS_1"/>
    <property type="match status" value="1"/>
</dbReference>
<organism evidence="8 9">
    <name type="scientific">Cyphellophora europaea (strain CBS 101466)</name>
    <name type="common">Phialophora europaea</name>
    <dbReference type="NCBI Taxonomy" id="1220924"/>
    <lineage>
        <taxon>Eukaryota</taxon>
        <taxon>Fungi</taxon>
        <taxon>Dikarya</taxon>
        <taxon>Ascomycota</taxon>
        <taxon>Pezizomycotina</taxon>
        <taxon>Eurotiomycetes</taxon>
        <taxon>Chaetothyriomycetidae</taxon>
        <taxon>Chaetothyriales</taxon>
        <taxon>Cyphellophoraceae</taxon>
        <taxon>Cyphellophora</taxon>
    </lineage>
</organism>
<name>W2S1K9_CYPE1</name>
<dbReference type="OrthoDB" id="2096344at2759"/>
<feature type="repeat" description="WD" evidence="6">
    <location>
        <begin position="316"/>
        <end position="358"/>
    </location>
</feature>
<evidence type="ECO:0000256" key="4">
    <source>
        <dbReference type="ARBA" id="ARBA00022786"/>
    </source>
</evidence>
<dbReference type="HOGENOM" id="CLU_018451_0_0_1"/>
<evidence type="ECO:0000256" key="7">
    <source>
        <dbReference type="SAM" id="MobiDB-lite"/>
    </source>
</evidence>
<keyword evidence="4" id="KW-0833">Ubl conjugation pathway</keyword>
<dbReference type="PANTHER" id="PTHR22852">
    <property type="entry name" value="LETHAL 2 DENTICLELESS PROTEIN RETINOIC ACID-REGULATED NUCLEAR MATRIX-ASSOCIATED PROTEIN"/>
    <property type="match status" value="1"/>
</dbReference>
<dbReference type="SUPFAM" id="SSF50978">
    <property type="entry name" value="WD40 repeat-like"/>
    <property type="match status" value="1"/>
</dbReference>
<feature type="region of interest" description="Disordered" evidence="7">
    <location>
        <begin position="1"/>
        <end position="20"/>
    </location>
</feature>
<feature type="compositionally biased region" description="Acidic residues" evidence="7">
    <location>
        <begin position="131"/>
        <end position="159"/>
    </location>
</feature>
<dbReference type="PROSITE" id="PS50294">
    <property type="entry name" value="WD_REPEATS_REGION"/>
    <property type="match status" value="1"/>
</dbReference>
<feature type="compositionally biased region" description="Basic and acidic residues" evidence="7">
    <location>
        <begin position="75"/>
        <end position="96"/>
    </location>
</feature>
<dbReference type="STRING" id="1220924.W2S1K9"/>
<dbReference type="PROSITE" id="PS50082">
    <property type="entry name" value="WD_REPEATS_2"/>
    <property type="match status" value="2"/>
</dbReference>
<dbReference type="RefSeq" id="XP_008716427.1">
    <property type="nucleotide sequence ID" value="XM_008718205.1"/>
</dbReference>
<comment type="similarity">
    <text evidence="5">Belongs to the WD repeat cdt2 family.</text>
</comment>
<feature type="repeat" description="WD" evidence="6">
    <location>
        <begin position="274"/>
        <end position="315"/>
    </location>
</feature>
<dbReference type="PANTHER" id="PTHR22852:SF0">
    <property type="entry name" value="DENTICLELESS PROTEIN HOMOLOG"/>
    <property type="match status" value="1"/>
</dbReference>
<evidence type="ECO:0000256" key="6">
    <source>
        <dbReference type="PROSITE-ProRule" id="PRU00221"/>
    </source>
</evidence>
<dbReference type="Gene3D" id="2.130.10.10">
    <property type="entry name" value="YVTN repeat-like/Quinoprotein amine dehydrogenase"/>
    <property type="match status" value="3"/>
</dbReference>
<dbReference type="GO" id="GO:0043161">
    <property type="term" value="P:proteasome-mediated ubiquitin-dependent protein catabolic process"/>
    <property type="evidence" value="ECO:0007669"/>
    <property type="project" value="TreeGrafter"/>
</dbReference>
<keyword evidence="2 6" id="KW-0853">WD repeat</keyword>
<dbReference type="GO" id="GO:0005634">
    <property type="term" value="C:nucleus"/>
    <property type="evidence" value="ECO:0007669"/>
    <property type="project" value="TreeGrafter"/>
</dbReference>
<feature type="compositionally biased region" description="Basic and acidic residues" evidence="7">
    <location>
        <begin position="9"/>
        <end position="19"/>
    </location>
</feature>
<dbReference type="Proteomes" id="UP000030752">
    <property type="component" value="Unassembled WGS sequence"/>
</dbReference>
<evidence type="ECO:0000256" key="2">
    <source>
        <dbReference type="ARBA" id="ARBA00022574"/>
    </source>
</evidence>
<gene>
    <name evidence="8" type="ORF">HMPREF1541_03857</name>
</gene>
<evidence type="ECO:0000256" key="1">
    <source>
        <dbReference type="ARBA" id="ARBA00004906"/>
    </source>
</evidence>
<keyword evidence="9" id="KW-1185">Reference proteome</keyword>
<feature type="compositionally biased region" description="Low complexity" evidence="7">
    <location>
        <begin position="35"/>
        <end position="48"/>
    </location>
</feature>
<dbReference type="Pfam" id="PF00400">
    <property type="entry name" value="WD40"/>
    <property type="match status" value="3"/>
</dbReference>
<dbReference type="InterPro" id="IPR019775">
    <property type="entry name" value="WD40_repeat_CS"/>
</dbReference>
<feature type="compositionally biased region" description="Low complexity" evidence="7">
    <location>
        <begin position="107"/>
        <end position="117"/>
    </location>
</feature>
<evidence type="ECO:0000256" key="5">
    <source>
        <dbReference type="ARBA" id="ARBA00038344"/>
    </source>
</evidence>
<dbReference type="InParanoid" id="W2S1K9"/>
<dbReference type="VEuPathDB" id="FungiDB:HMPREF1541_03857"/>
<sequence length="691" mass="77349">MARPNTPRTPERAMLRADVDADALPFAIARDDAISPSPRRSQRSSKPPTVTPRRFKRFFAPRVKFPQDITADARPPLKEVRESELNTRRNNPDERPAKRRRISFIASPLSSSLPSSPVQRVGFLSSSQDNMSDDDGAYDGEDITMSDSDDSSSESDIEEQAPYGRCKPYRQKSLSARLLSMRIDGLPHRQSPVVGNDLWQHETANFYTSPSDSNLDKGETLPYSRVRSIPAIPFCTTSCNTNSLIVVGDEDGYVRFIDSANDQQQKFNKTFLTIKPHDNAIMDMEFSYDDKYLVTASGDQTCQITDVQRQKSIVSLSGHSCSVKKAQFHPGNPNLLVSCARDGDINIWDLRENPCALPPRVARNQITDGITARAPVRTIWDAHRPGKVKAKTRFSTDRNDICITSMSFLDETRPYLFATASDSNTIVKLWDIRSKHTRYNSTVPISQTEEPTSHISHRRFGTTSMALSSDGSKLYTLCRDHTVYAYSTSHLILGSASEMQAGATKWKGEKFGAKSGLGPLYGFRDPSMAIATFYCKLAVRKATETQPELLAVGSSDECAVLYPTDSRYHTKASRTLPTVSADLANQRLGRLRLTRTDHQSATLSLKKRASEDDIPIYYIGSPLAKGHTSEVTGVTWSNEGNLVTISDDHRTRCWREDEARARYYRSEYEGEADRAGAGWAFLRDEDWDDEV</sequence>
<dbReference type="InterPro" id="IPR001680">
    <property type="entry name" value="WD40_rpt"/>
</dbReference>
<dbReference type="AlphaFoldDB" id="W2S1K9"/>
<protein>
    <submittedName>
        <fullName evidence="8">Uncharacterized protein</fullName>
    </submittedName>
</protein>
<evidence type="ECO:0000256" key="3">
    <source>
        <dbReference type="ARBA" id="ARBA00022737"/>
    </source>
</evidence>
<comment type="pathway">
    <text evidence="1">Protein modification; protein ubiquitination.</text>
</comment>
<evidence type="ECO:0000313" key="9">
    <source>
        <dbReference type="Proteomes" id="UP000030752"/>
    </source>
</evidence>
<dbReference type="InterPro" id="IPR051865">
    <property type="entry name" value="WD-repeat_CDT2_adapter"/>
</dbReference>
<dbReference type="InterPro" id="IPR015943">
    <property type="entry name" value="WD40/YVTN_repeat-like_dom_sf"/>
</dbReference>
<reference evidence="8 9" key="1">
    <citation type="submission" date="2013-03" db="EMBL/GenBank/DDBJ databases">
        <title>The Genome Sequence of Phialophora europaea CBS 101466.</title>
        <authorList>
            <consortium name="The Broad Institute Genomics Platform"/>
            <person name="Cuomo C."/>
            <person name="de Hoog S."/>
            <person name="Gorbushina A."/>
            <person name="Walker B."/>
            <person name="Young S.K."/>
            <person name="Zeng Q."/>
            <person name="Gargeya S."/>
            <person name="Fitzgerald M."/>
            <person name="Haas B."/>
            <person name="Abouelleil A."/>
            <person name="Allen A.W."/>
            <person name="Alvarado L."/>
            <person name="Arachchi H.M."/>
            <person name="Berlin A.M."/>
            <person name="Chapman S.B."/>
            <person name="Gainer-Dewar J."/>
            <person name="Goldberg J."/>
            <person name="Griggs A."/>
            <person name="Gujja S."/>
            <person name="Hansen M."/>
            <person name="Howarth C."/>
            <person name="Imamovic A."/>
            <person name="Ireland A."/>
            <person name="Larimer J."/>
            <person name="McCowan C."/>
            <person name="Murphy C."/>
            <person name="Pearson M."/>
            <person name="Poon T.W."/>
            <person name="Priest M."/>
            <person name="Roberts A."/>
            <person name="Saif S."/>
            <person name="Shea T."/>
            <person name="Sisk P."/>
            <person name="Sykes S."/>
            <person name="Wortman J."/>
            <person name="Nusbaum C."/>
            <person name="Birren B."/>
        </authorList>
    </citation>
    <scope>NUCLEOTIDE SEQUENCE [LARGE SCALE GENOMIC DNA]</scope>
    <source>
        <strain evidence="8 9">CBS 101466</strain>
    </source>
</reference>
<feature type="region of interest" description="Disordered" evidence="7">
    <location>
        <begin position="28"/>
        <end position="166"/>
    </location>
</feature>
<dbReference type="GeneID" id="19971196"/>
<dbReference type="InterPro" id="IPR036322">
    <property type="entry name" value="WD40_repeat_dom_sf"/>
</dbReference>
<dbReference type="EMBL" id="KB822719">
    <property type="protein sequence ID" value="ETN41918.1"/>
    <property type="molecule type" value="Genomic_DNA"/>
</dbReference>
<evidence type="ECO:0000313" key="8">
    <source>
        <dbReference type="EMBL" id="ETN41918.1"/>
    </source>
</evidence>